<protein>
    <recommendedName>
        <fullName evidence="1">DUF5641 domain-containing protein</fullName>
    </recommendedName>
</protein>
<dbReference type="Pfam" id="PF18701">
    <property type="entry name" value="DUF5641"/>
    <property type="match status" value="1"/>
</dbReference>
<reference evidence="2" key="2">
    <citation type="submission" date="2020-06" db="EMBL/GenBank/DDBJ databases">
        <authorList>
            <person name="Sheffer M."/>
        </authorList>
    </citation>
    <scope>NUCLEOTIDE SEQUENCE</scope>
</reference>
<name>A0A8T0F3Y9_ARGBR</name>
<sequence>MEEGRGGCIVETVREGFCFREQAIAITADIKKAFLQIQIAEEDHNYTSFFWTEGSGTRKKRKNFKMTRVRCQIKPFPCSYNPAPSKEGDLQKFKVFVKTELKRNPKSNRSTEWNRTPGADNHSDLISRGFNVKSTKTKSETLKKLNTLVVEIEAILNSRPLSPLSVDPTDLQPLTQGHFLVGSSLLSFTEQDTAVQFIFQVEARSRTLKSKFWDRWSREYLQQLHQRQKWKNPQPNLKEGDLVILKDDHKPLQWKLARIKRTISGPDGLV</sequence>
<organism evidence="2 3">
    <name type="scientific">Argiope bruennichi</name>
    <name type="common">Wasp spider</name>
    <name type="synonym">Aranea bruennichi</name>
    <dbReference type="NCBI Taxonomy" id="94029"/>
    <lineage>
        <taxon>Eukaryota</taxon>
        <taxon>Metazoa</taxon>
        <taxon>Ecdysozoa</taxon>
        <taxon>Arthropoda</taxon>
        <taxon>Chelicerata</taxon>
        <taxon>Arachnida</taxon>
        <taxon>Araneae</taxon>
        <taxon>Araneomorphae</taxon>
        <taxon>Entelegynae</taxon>
        <taxon>Araneoidea</taxon>
        <taxon>Araneidae</taxon>
        <taxon>Argiope</taxon>
    </lineage>
</organism>
<proteinExistence type="predicted"/>
<comment type="caution">
    <text evidence="2">The sequence shown here is derived from an EMBL/GenBank/DDBJ whole genome shotgun (WGS) entry which is preliminary data.</text>
</comment>
<evidence type="ECO:0000313" key="3">
    <source>
        <dbReference type="Proteomes" id="UP000807504"/>
    </source>
</evidence>
<evidence type="ECO:0000259" key="1">
    <source>
        <dbReference type="Pfam" id="PF18701"/>
    </source>
</evidence>
<dbReference type="Proteomes" id="UP000807504">
    <property type="component" value="Unassembled WGS sequence"/>
</dbReference>
<keyword evidence="3" id="KW-1185">Reference proteome</keyword>
<reference evidence="2" key="1">
    <citation type="journal article" date="2020" name="bioRxiv">
        <title>Chromosome-level reference genome of the European wasp spider Argiope bruennichi: a resource for studies on range expansion and evolutionary adaptation.</title>
        <authorList>
            <person name="Sheffer M.M."/>
            <person name="Hoppe A."/>
            <person name="Krehenwinkel H."/>
            <person name="Uhl G."/>
            <person name="Kuss A.W."/>
            <person name="Jensen L."/>
            <person name="Jensen C."/>
            <person name="Gillespie R.G."/>
            <person name="Hoff K.J."/>
            <person name="Prost S."/>
        </authorList>
    </citation>
    <scope>NUCLEOTIDE SEQUENCE</scope>
</reference>
<dbReference type="EMBL" id="JABXBU010001863">
    <property type="protein sequence ID" value="KAF8783232.1"/>
    <property type="molecule type" value="Genomic_DNA"/>
</dbReference>
<gene>
    <name evidence="2" type="ORF">HNY73_013424</name>
</gene>
<feature type="domain" description="DUF5641" evidence="1">
    <location>
        <begin position="206"/>
        <end position="270"/>
    </location>
</feature>
<accession>A0A8T0F3Y9</accession>
<dbReference type="PANTHER" id="PTHR47331">
    <property type="entry name" value="PHD-TYPE DOMAIN-CONTAINING PROTEIN"/>
    <property type="match status" value="1"/>
</dbReference>
<evidence type="ECO:0000313" key="2">
    <source>
        <dbReference type="EMBL" id="KAF8783232.1"/>
    </source>
</evidence>
<dbReference type="InterPro" id="IPR040676">
    <property type="entry name" value="DUF5641"/>
</dbReference>
<dbReference type="AlphaFoldDB" id="A0A8T0F3Y9"/>